<dbReference type="Pfam" id="PF13202">
    <property type="entry name" value="EF-hand_5"/>
    <property type="match status" value="4"/>
</dbReference>
<keyword evidence="4" id="KW-1185">Reference proteome</keyword>
<dbReference type="GO" id="GO:0005509">
    <property type="term" value="F:calcium ion binding"/>
    <property type="evidence" value="ECO:0007669"/>
    <property type="project" value="InterPro"/>
</dbReference>
<dbReference type="SUPFAM" id="SSF47473">
    <property type="entry name" value="EF-hand"/>
    <property type="match status" value="1"/>
</dbReference>
<dbReference type="AlphaFoldDB" id="A0A3Q8XQ22"/>
<dbReference type="InterPro" id="IPR018247">
    <property type="entry name" value="EF_Hand_1_Ca_BS"/>
</dbReference>
<sequence length="261" mass="28495">MPWSSAIHRPNGTFLPRASVERRGFAGPDPVDLNGPKPLGSGLRPRRSMRMTIARKATLATLIAALLATSSFAIAQQSDNADDQTVPAIEEPMDDDAGSLEGDDADIMAEEDADAGPAMRGPGRRADRMLQRLDQDGSGDISVEEFGQRRLGWLSEADADGDGVISMEELTSAIDQRRQERREARLLARFDINGDGEITIEELERHQEKRFALMDRNDDGVLTADEMPSRGEGMRGPHGRMGHHGKGPGGGHHGMMERYGR</sequence>
<dbReference type="Gene3D" id="1.10.238.10">
    <property type="entry name" value="EF-hand"/>
    <property type="match status" value="2"/>
</dbReference>
<accession>A0A3Q8XQ22</accession>
<gene>
    <name evidence="3" type="ORF">D5400_16515</name>
</gene>
<dbReference type="InterPro" id="IPR002048">
    <property type="entry name" value="EF_hand_dom"/>
</dbReference>
<evidence type="ECO:0000256" key="1">
    <source>
        <dbReference type="SAM" id="MobiDB-lite"/>
    </source>
</evidence>
<evidence type="ECO:0000313" key="4">
    <source>
        <dbReference type="Proteomes" id="UP000268192"/>
    </source>
</evidence>
<dbReference type="PROSITE" id="PS00018">
    <property type="entry name" value="EF_HAND_1"/>
    <property type="match status" value="3"/>
</dbReference>
<dbReference type="KEGG" id="abaw:D5400_16515"/>
<reference evidence="3 4" key="1">
    <citation type="submission" date="2018-09" db="EMBL/GenBank/DDBJ databases">
        <title>Marinorhizobium profundi gen. nov., sp. nov., isolated from a deep-sea sediment sample from the New Britain Trench and proposal of Marinorhizobiaceae fam. nov. in the order Rhizobiales of the class Alphaproteobacteria.</title>
        <authorList>
            <person name="Cao J."/>
        </authorList>
    </citation>
    <scope>NUCLEOTIDE SEQUENCE [LARGE SCALE GENOMIC DNA]</scope>
    <source>
        <strain evidence="3 4">WS11</strain>
    </source>
</reference>
<name>A0A3Q8XQ22_9HYPH</name>
<evidence type="ECO:0000259" key="2">
    <source>
        <dbReference type="PROSITE" id="PS50222"/>
    </source>
</evidence>
<organism evidence="3 4">
    <name type="scientific">Georhizobium profundi</name>
    <dbReference type="NCBI Taxonomy" id="2341112"/>
    <lineage>
        <taxon>Bacteria</taxon>
        <taxon>Pseudomonadati</taxon>
        <taxon>Pseudomonadota</taxon>
        <taxon>Alphaproteobacteria</taxon>
        <taxon>Hyphomicrobiales</taxon>
        <taxon>Rhizobiaceae</taxon>
        <taxon>Georhizobium</taxon>
    </lineage>
</organism>
<feature type="domain" description="EF-hand" evidence="2">
    <location>
        <begin position="121"/>
        <end position="156"/>
    </location>
</feature>
<protein>
    <recommendedName>
        <fullName evidence="2">EF-hand domain-containing protein</fullName>
    </recommendedName>
</protein>
<dbReference type="OrthoDB" id="8404005at2"/>
<dbReference type="EMBL" id="CP032509">
    <property type="protein sequence ID" value="AZN72660.1"/>
    <property type="molecule type" value="Genomic_DNA"/>
</dbReference>
<feature type="compositionally biased region" description="Basic residues" evidence="1">
    <location>
        <begin position="237"/>
        <end position="246"/>
    </location>
</feature>
<feature type="region of interest" description="Disordered" evidence="1">
    <location>
        <begin position="221"/>
        <end position="261"/>
    </location>
</feature>
<dbReference type="Proteomes" id="UP000268192">
    <property type="component" value="Chromosome"/>
</dbReference>
<dbReference type="InterPro" id="IPR011992">
    <property type="entry name" value="EF-hand-dom_pair"/>
</dbReference>
<dbReference type="PROSITE" id="PS50222">
    <property type="entry name" value="EF_HAND_2"/>
    <property type="match status" value="2"/>
</dbReference>
<feature type="domain" description="EF-hand" evidence="2">
    <location>
        <begin position="178"/>
        <end position="213"/>
    </location>
</feature>
<evidence type="ECO:0000313" key="3">
    <source>
        <dbReference type="EMBL" id="AZN72660.1"/>
    </source>
</evidence>
<feature type="region of interest" description="Disordered" evidence="1">
    <location>
        <begin position="1"/>
        <end position="44"/>
    </location>
</feature>
<proteinExistence type="predicted"/>